<name>A0A1I8ABJ3_9BILA</name>
<evidence type="ECO:0000313" key="2">
    <source>
        <dbReference type="WBParaSite" id="L893_g4224.t1"/>
    </source>
</evidence>
<sequence>MDRVPIRFIQEVLLQLEENQFLDTQDRKYPSIWAEVANKKRTREGADLLIYLTFEEEVLFCVFDDDGPVELDRIGQFVLDNVFVEDLGEQEEHDWIWEIEELYPVTKKNFHLLHSLIRKPFPCHLEFNFQTDPIDPLVQRLCLAIPWVAGLRLNSQMPLSMDILTRSVERGTLKYLFCHVDVTVLLLPVLLRFVASEKMDKFEATPSDDSPISYEALLNGVIDAV</sequence>
<dbReference type="AlphaFoldDB" id="A0A1I8ABJ3"/>
<protein>
    <submittedName>
        <fullName evidence="2">DUF3786 domain-containing protein</fullName>
    </submittedName>
</protein>
<reference evidence="2" key="1">
    <citation type="submission" date="2016-11" db="UniProtKB">
        <authorList>
            <consortium name="WormBaseParasite"/>
        </authorList>
    </citation>
    <scope>IDENTIFICATION</scope>
</reference>
<proteinExistence type="predicted"/>
<evidence type="ECO:0000313" key="1">
    <source>
        <dbReference type="Proteomes" id="UP000095287"/>
    </source>
</evidence>
<keyword evidence="1" id="KW-1185">Reference proteome</keyword>
<organism evidence="1 2">
    <name type="scientific">Steinernema glaseri</name>
    <dbReference type="NCBI Taxonomy" id="37863"/>
    <lineage>
        <taxon>Eukaryota</taxon>
        <taxon>Metazoa</taxon>
        <taxon>Ecdysozoa</taxon>
        <taxon>Nematoda</taxon>
        <taxon>Chromadorea</taxon>
        <taxon>Rhabditida</taxon>
        <taxon>Tylenchina</taxon>
        <taxon>Panagrolaimomorpha</taxon>
        <taxon>Strongyloidoidea</taxon>
        <taxon>Steinernematidae</taxon>
        <taxon>Steinernema</taxon>
    </lineage>
</organism>
<dbReference type="Proteomes" id="UP000095287">
    <property type="component" value="Unplaced"/>
</dbReference>
<accession>A0A1I8ABJ3</accession>
<dbReference type="WBParaSite" id="L893_g4224.t1">
    <property type="protein sequence ID" value="L893_g4224.t1"/>
    <property type="gene ID" value="L893_g4224"/>
</dbReference>